<dbReference type="SFLD" id="SFLDG01212">
    <property type="entry name" value="Phytoene_synthase_like"/>
    <property type="match status" value="1"/>
</dbReference>
<protein>
    <submittedName>
        <fullName evidence="3">15-cis-phytoene synthase</fullName>
        <ecNumber evidence="3">2.5.1.32</ecNumber>
    </submittedName>
</protein>
<dbReference type="GO" id="GO:0004311">
    <property type="term" value="F:geranylgeranyl diphosphate synthase activity"/>
    <property type="evidence" value="ECO:0007669"/>
    <property type="project" value="InterPro"/>
</dbReference>
<dbReference type="EC" id="2.5.1.32" evidence="3"/>
<accession>A0A4P7QI71</accession>
<dbReference type="RefSeq" id="WP_246014275.1">
    <property type="nucleotide sequence ID" value="NZ_CP039247.1"/>
</dbReference>
<dbReference type="SUPFAM" id="SSF48576">
    <property type="entry name" value="Terpenoid synthases"/>
    <property type="match status" value="1"/>
</dbReference>
<dbReference type="SFLD" id="SFLDS00005">
    <property type="entry name" value="Isoprenoid_Synthase_Type_I"/>
    <property type="match status" value="1"/>
</dbReference>
<keyword evidence="4" id="KW-1185">Reference proteome</keyword>
<dbReference type="CDD" id="cd00683">
    <property type="entry name" value="Trans_IPPS_HH"/>
    <property type="match status" value="1"/>
</dbReference>
<proteinExistence type="predicted"/>
<dbReference type="AlphaFoldDB" id="A0A4P7QI71"/>
<dbReference type="InterPro" id="IPR019845">
    <property type="entry name" value="Squalene/phytoene_synthase_CS"/>
</dbReference>
<dbReference type="UniPathway" id="UPA00799"/>
<dbReference type="GO" id="GO:0016117">
    <property type="term" value="P:carotenoid biosynthetic process"/>
    <property type="evidence" value="ECO:0007669"/>
    <property type="project" value="UniProtKB-ARBA"/>
</dbReference>
<name>A0A4P7QI71_9CORY</name>
<organism evidence="3 4">
    <name type="scientific">Corynebacterium endometrii</name>
    <dbReference type="NCBI Taxonomy" id="2488819"/>
    <lineage>
        <taxon>Bacteria</taxon>
        <taxon>Bacillati</taxon>
        <taxon>Actinomycetota</taxon>
        <taxon>Actinomycetes</taxon>
        <taxon>Mycobacteriales</taxon>
        <taxon>Corynebacteriaceae</taxon>
        <taxon>Corynebacterium</taxon>
    </lineage>
</organism>
<keyword evidence="2 3" id="KW-0808">Transferase</keyword>
<evidence type="ECO:0000313" key="4">
    <source>
        <dbReference type="Proteomes" id="UP000296352"/>
    </source>
</evidence>
<dbReference type="EMBL" id="CP039247">
    <property type="protein sequence ID" value="QCB29240.1"/>
    <property type="molecule type" value="Genomic_DNA"/>
</dbReference>
<dbReference type="SFLD" id="SFLDG01018">
    <property type="entry name" value="Squalene/Phytoene_Synthase_Lik"/>
    <property type="match status" value="1"/>
</dbReference>
<reference evidence="3 4" key="1">
    <citation type="submission" date="2019-04" db="EMBL/GenBank/DDBJ databases">
        <title>Corynebacterium endometrii sp. nov., isolated from the uterus of a cow with endometritis.</title>
        <authorList>
            <person name="Ballas P."/>
            <person name="Ruckert C."/>
            <person name="Wagener K."/>
            <person name="Drillich M."/>
            <person name="Kaempfer P."/>
            <person name="Busse H.-J."/>
            <person name="Ehling-Schulz M."/>
        </authorList>
    </citation>
    <scope>NUCLEOTIDE SEQUENCE [LARGE SCALE GENOMIC DNA]</scope>
    <source>
        <strain evidence="3 4">LMM-1653</strain>
    </source>
</reference>
<dbReference type="InterPro" id="IPR008949">
    <property type="entry name" value="Isoprenoid_synthase_dom_sf"/>
</dbReference>
<sequence>MPKEKPTSPTAAELLARYDKACFKAAHEIINFYSTSFSMATRLLRGQVKEDVRNLYAMVRIADEIVDGTAEGAGLSPAEIEKRLDDYEAAVLAAPAQRFHVDPVLHAWGYSARRCGFKEEHVRAFFASMRRDVDQTTYDQESFEDYVYGSAEVIGLMCLDAFLVSHPVGEEEYATLTHGARSLGAAFQKVNFLRDLAEDSGLLGRTYFPELREGNLTESTKDALIADIRVDLDAAYACVPLLPTDARLGVQAAADLFAELTDRIDARAASDVATRRVSVPPARKSYILARAVKRAAFSPHNTSDSSGARS</sequence>
<evidence type="ECO:0000313" key="3">
    <source>
        <dbReference type="EMBL" id="QCB29240.1"/>
    </source>
</evidence>
<comment type="pathway">
    <text evidence="1">Carotenoid biosynthesis; phytoene biosynthesis.</text>
</comment>
<dbReference type="Gene3D" id="1.10.600.10">
    <property type="entry name" value="Farnesyl Diphosphate Synthase"/>
    <property type="match status" value="1"/>
</dbReference>
<evidence type="ECO:0000256" key="2">
    <source>
        <dbReference type="ARBA" id="ARBA00022679"/>
    </source>
</evidence>
<dbReference type="Pfam" id="PF00494">
    <property type="entry name" value="SQS_PSY"/>
    <property type="match status" value="1"/>
</dbReference>
<dbReference type="InterPro" id="IPR002060">
    <property type="entry name" value="Squ/phyt_synthse"/>
</dbReference>
<dbReference type="KEGG" id="cee:CENDO_09930"/>
<evidence type="ECO:0000256" key="1">
    <source>
        <dbReference type="ARBA" id="ARBA00004684"/>
    </source>
</evidence>
<dbReference type="Proteomes" id="UP000296352">
    <property type="component" value="Chromosome"/>
</dbReference>
<dbReference type="PANTHER" id="PTHR31480">
    <property type="entry name" value="BIFUNCTIONAL LYCOPENE CYCLASE/PHYTOENE SYNTHASE"/>
    <property type="match status" value="1"/>
</dbReference>
<dbReference type="InterPro" id="IPR044843">
    <property type="entry name" value="Trans_IPPS_bact-type"/>
</dbReference>
<dbReference type="PROSITE" id="PS01045">
    <property type="entry name" value="SQUALEN_PHYTOEN_SYN_2"/>
    <property type="match status" value="1"/>
</dbReference>
<gene>
    <name evidence="3" type="primary">crtB</name>
    <name evidence="3" type="ORF">CENDO_09930</name>
</gene>
<dbReference type="GO" id="GO:0051996">
    <property type="term" value="F:squalene synthase [NAD(P)H] activity"/>
    <property type="evidence" value="ECO:0007669"/>
    <property type="project" value="InterPro"/>
</dbReference>
<dbReference type="InterPro" id="IPR033904">
    <property type="entry name" value="Trans_IPPS_HH"/>
</dbReference>